<feature type="transmembrane region" description="Helical" evidence="2">
    <location>
        <begin position="6"/>
        <end position="24"/>
    </location>
</feature>
<feature type="region of interest" description="Disordered" evidence="1">
    <location>
        <begin position="225"/>
        <end position="252"/>
    </location>
</feature>
<dbReference type="Proteomes" id="UP000198956">
    <property type="component" value="Unassembled WGS sequence"/>
</dbReference>
<keyword evidence="2" id="KW-0812">Transmembrane</keyword>
<evidence type="ECO:0000313" key="3">
    <source>
        <dbReference type="EMBL" id="SDH11620.1"/>
    </source>
</evidence>
<organism evidence="3 4">
    <name type="scientific">Aneurinibacillus thermoaerophilus</name>
    <dbReference type="NCBI Taxonomy" id="143495"/>
    <lineage>
        <taxon>Bacteria</taxon>
        <taxon>Bacillati</taxon>
        <taxon>Bacillota</taxon>
        <taxon>Bacilli</taxon>
        <taxon>Bacillales</taxon>
        <taxon>Paenibacillaceae</taxon>
        <taxon>Aneurinibacillus group</taxon>
        <taxon>Aneurinibacillus</taxon>
    </lineage>
</organism>
<name>A0A1G7ZTZ5_ANETH</name>
<feature type="region of interest" description="Disordered" evidence="1">
    <location>
        <begin position="176"/>
        <end position="195"/>
    </location>
</feature>
<protein>
    <submittedName>
        <fullName evidence="3">Uncharacterized protein</fullName>
    </submittedName>
</protein>
<evidence type="ECO:0000313" key="4">
    <source>
        <dbReference type="Proteomes" id="UP000198956"/>
    </source>
</evidence>
<proteinExistence type="predicted"/>
<gene>
    <name evidence="3" type="ORF">SAMN04489735_101222</name>
</gene>
<dbReference type="RefSeq" id="WP_091260410.1">
    <property type="nucleotide sequence ID" value="NZ_FNDE01000012.1"/>
</dbReference>
<sequence>MELSWVWGYYLIYVFFAFLFYVFIKRKVYLAGKPAGLFYGAIALGMIAPFIVFLFGFVIGFLVLTAGALILSFFFQIYKEKEQHDSLIEESVSEHHSVKETDETPLMVESIFQDEDRAEDRAKEKGGENDLATVEKKEEREMNNMRNMEETGKEEAHSFQVANEDNPLYHFAENETEMADSEPTGLEDARPDASREEELYYSVLREAAEEESEQQQQNDFLLELPLEETNKEETASDALEVSERNEEHDGEEGDCQLADDVLAVFSAEHVEQKAQEMEEVERHFLAAHTELAEGKHENALQSLKKALAYKIPFAARLMIMEDYIKVLHEMGLYGQSIQELQSLLLELEKAELEEEQRSKYKADIMQQIHYFETKLRSLETEENKYQF</sequence>
<keyword evidence="2" id="KW-0472">Membrane</keyword>
<keyword evidence="2" id="KW-1133">Transmembrane helix</keyword>
<dbReference type="EMBL" id="FNDE01000012">
    <property type="protein sequence ID" value="SDH11620.1"/>
    <property type="molecule type" value="Genomic_DNA"/>
</dbReference>
<dbReference type="AlphaFoldDB" id="A0A1G7ZTZ5"/>
<evidence type="ECO:0000256" key="2">
    <source>
        <dbReference type="SAM" id="Phobius"/>
    </source>
</evidence>
<reference evidence="3 4" key="1">
    <citation type="submission" date="2016-10" db="EMBL/GenBank/DDBJ databases">
        <authorList>
            <person name="de Groot N.N."/>
        </authorList>
    </citation>
    <scope>NUCLEOTIDE SEQUENCE [LARGE SCALE GENOMIC DNA]</scope>
    <source>
        <strain evidence="3 4">L 420-91</strain>
    </source>
</reference>
<feature type="region of interest" description="Disordered" evidence="1">
    <location>
        <begin position="117"/>
        <end position="141"/>
    </location>
</feature>
<accession>A0A1G7ZTZ5</accession>
<feature type="transmembrane region" description="Helical" evidence="2">
    <location>
        <begin position="36"/>
        <end position="55"/>
    </location>
</feature>
<evidence type="ECO:0000256" key="1">
    <source>
        <dbReference type="SAM" id="MobiDB-lite"/>
    </source>
</evidence>